<accession>A0A3P6SWC0</accession>
<dbReference type="Proteomes" id="UP000277928">
    <property type="component" value="Unassembled WGS sequence"/>
</dbReference>
<evidence type="ECO:0000313" key="2">
    <source>
        <dbReference type="Proteomes" id="UP000277928"/>
    </source>
</evidence>
<name>A0A3P6SWC0_LITSI</name>
<reference evidence="1 2" key="1">
    <citation type="submission" date="2018-08" db="EMBL/GenBank/DDBJ databases">
        <authorList>
            <person name="Laetsch R D."/>
            <person name="Stevens L."/>
            <person name="Kumar S."/>
            <person name="Blaxter L. M."/>
        </authorList>
    </citation>
    <scope>NUCLEOTIDE SEQUENCE [LARGE SCALE GENOMIC DNA]</scope>
</reference>
<dbReference type="OrthoDB" id="10637326at2759"/>
<protein>
    <submittedName>
        <fullName evidence="1">Uncharacterized protein</fullName>
    </submittedName>
</protein>
<keyword evidence="2" id="KW-1185">Reference proteome</keyword>
<proteinExistence type="predicted"/>
<gene>
    <name evidence="1" type="ORF">NLS_LOCUS4562</name>
</gene>
<evidence type="ECO:0000313" key="1">
    <source>
        <dbReference type="EMBL" id="VDK79556.1"/>
    </source>
</evidence>
<sequence>MPVLKHREEQTFDLEEEITELRKALKRKERKKEYRRVRKDCSRLSQKIAKEIIFIKWGHLQQLVIKRDDEEECCLIISSKGKKKQLMEELLNSSSIGNHLAIRARRRCYVKKPYQTSVSWTDDG</sequence>
<organism evidence="1 2">
    <name type="scientific">Litomosoides sigmodontis</name>
    <name type="common">Filarial nematode worm</name>
    <dbReference type="NCBI Taxonomy" id="42156"/>
    <lineage>
        <taxon>Eukaryota</taxon>
        <taxon>Metazoa</taxon>
        <taxon>Ecdysozoa</taxon>
        <taxon>Nematoda</taxon>
        <taxon>Chromadorea</taxon>
        <taxon>Rhabditida</taxon>
        <taxon>Spirurina</taxon>
        <taxon>Spiruromorpha</taxon>
        <taxon>Filarioidea</taxon>
        <taxon>Onchocercidae</taxon>
        <taxon>Litomosoides</taxon>
    </lineage>
</organism>
<dbReference type="EMBL" id="UYRX01000298">
    <property type="protein sequence ID" value="VDK79556.1"/>
    <property type="molecule type" value="Genomic_DNA"/>
</dbReference>
<dbReference type="AlphaFoldDB" id="A0A3P6SWC0"/>